<reference evidence="2 3" key="1">
    <citation type="submission" date="2020-05" db="EMBL/GenBank/DDBJ databases">
        <title>Draft genome sequence of Desulfovibrio psychrotolerans JS1T.</title>
        <authorList>
            <person name="Ueno A."/>
            <person name="Tamazawa S."/>
            <person name="Tamamura S."/>
            <person name="Murakami T."/>
            <person name="Kiyama T."/>
            <person name="Inomata H."/>
            <person name="Amano Y."/>
            <person name="Miyakawa K."/>
            <person name="Tamaki H."/>
            <person name="Naganuma T."/>
            <person name="Kaneko K."/>
        </authorList>
    </citation>
    <scope>NUCLEOTIDE SEQUENCE [LARGE SCALE GENOMIC DNA]</scope>
    <source>
        <strain evidence="2 3">JS1</strain>
    </source>
</reference>
<evidence type="ECO:0000256" key="1">
    <source>
        <dbReference type="SAM" id="MobiDB-lite"/>
    </source>
</evidence>
<sequence>MIVCLAMFNNRLAAVFDSADTYALYQVQDMQVCHLATLPITHLAPAERNDILTRHCVSLLVCGALCGCDRRSLQQTGMEVEPWVCGTTDEILNALCLNQLESLRMPGCRNNGNGRRDACPTARGQDAGRNGNIGKSGSNGPGPGCPQSHPRRQRMAQQTATEGAKQ</sequence>
<name>A0A7J0BSZ0_9BACT</name>
<evidence type="ECO:0000313" key="2">
    <source>
        <dbReference type="EMBL" id="GFM36124.1"/>
    </source>
</evidence>
<dbReference type="RefSeq" id="WP_174408803.1">
    <property type="nucleotide sequence ID" value="NZ_BLVP01000002.1"/>
</dbReference>
<proteinExistence type="predicted"/>
<organism evidence="2 3">
    <name type="scientific">Desulfovibrio psychrotolerans</name>
    <dbReference type="NCBI Taxonomy" id="415242"/>
    <lineage>
        <taxon>Bacteria</taxon>
        <taxon>Pseudomonadati</taxon>
        <taxon>Thermodesulfobacteriota</taxon>
        <taxon>Desulfovibrionia</taxon>
        <taxon>Desulfovibrionales</taxon>
        <taxon>Desulfovibrionaceae</taxon>
        <taxon>Desulfovibrio</taxon>
    </lineage>
</organism>
<dbReference type="InterPro" id="IPR036105">
    <property type="entry name" value="DiNase_FeMo-co_biosyn_sf"/>
</dbReference>
<evidence type="ECO:0008006" key="4">
    <source>
        <dbReference type="Google" id="ProtNLM"/>
    </source>
</evidence>
<dbReference type="EMBL" id="BLVP01000002">
    <property type="protein sequence ID" value="GFM36124.1"/>
    <property type="molecule type" value="Genomic_DNA"/>
</dbReference>
<dbReference type="SUPFAM" id="SSF53146">
    <property type="entry name" value="Nitrogenase accessory factor-like"/>
    <property type="match status" value="1"/>
</dbReference>
<feature type="compositionally biased region" description="Polar residues" evidence="1">
    <location>
        <begin position="155"/>
        <end position="166"/>
    </location>
</feature>
<dbReference type="AlphaFoldDB" id="A0A7J0BSZ0"/>
<accession>A0A7J0BSZ0</accession>
<gene>
    <name evidence="2" type="ORF">DSM19430T_08080</name>
</gene>
<evidence type="ECO:0000313" key="3">
    <source>
        <dbReference type="Proteomes" id="UP000503820"/>
    </source>
</evidence>
<comment type="caution">
    <text evidence="2">The sequence shown here is derived from an EMBL/GenBank/DDBJ whole genome shotgun (WGS) entry which is preliminary data.</text>
</comment>
<dbReference type="Gene3D" id="3.30.420.130">
    <property type="entry name" value="Dinitrogenase iron-molybdenum cofactor biosynthesis domain"/>
    <property type="match status" value="1"/>
</dbReference>
<dbReference type="Proteomes" id="UP000503820">
    <property type="component" value="Unassembled WGS sequence"/>
</dbReference>
<keyword evidence="3" id="KW-1185">Reference proteome</keyword>
<protein>
    <recommendedName>
        <fullName evidence="4">Dinitrogenase iron-molybdenum cofactor biosynthesis protein</fullName>
    </recommendedName>
</protein>
<feature type="region of interest" description="Disordered" evidence="1">
    <location>
        <begin position="114"/>
        <end position="166"/>
    </location>
</feature>